<evidence type="ECO:0000256" key="1">
    <source>
        <dbReference type="SAM" id="Phobius"/>
    </source>
</evidence>
<keyword evidence="1" id="KW-0472">Membrane</keyword>
<protein>
    <submittedName>
        <fullName evidence="2">Uncharacterized protein</fullName>
    </submittedName>
</protein>
<gene>
    <name evidence="2" type="ORF">CCZ37_16950</name>
</gene>
<evidence type="ECO:0000313" key="2">
    <source>
        <dbReference type="EMBL" id="ASU24174.1"/>
    </source>
</evidence>
<feature type="transmembrane region" description="Helical" evidence="1">
    <location>
        <begin position="27"/>
        <end position="45"/>
    </location>
</feature>
<dbReference type="AlphaFoldDB" id="A0A223N2V3"/>
<accession>A0A223N2V3</accession>
<proteinExistence type="predicted"/>
<dbReference type="EMBL" id="CP022742">
    <property type="protein sequence ID" value="ASU24174.1"/>
    <property type="molecule type" value="Genomic_DNA"/>
</dbReference>
<dbReference type="RefSeq" id="WP_094501660.1">
    <property type="nucleotide sequence ID" value="NZ_CAWNHI010000002.1"/>
</dbReference>
<dbReference type="Proteomes" id="UP000215148">
    <property type="component" value="Chromosome 2"/>
</dbReference>
<sequence>MKKQLAVILTSATTVLSAVWWWKEGGYEPAIVFISGVGGLILSMYPTKDGHSDQLPAPTHIEHEVLDDLYTHILHVEGTINKSFLDRRLWNELQDNLDQLKRFYHENKIKFPDTLDQKVLEVIMVGRSVMSSEINQSIPAELASAYRSSKDNVIAEIRLLKGIEH</sequence>
<reference evidence="2 3" key="1">
    <citation type="submission" date="2017-08" db="EMBL/GenBank/DDBJ databases">
        <title>The Vibrio qinghaiensis sp.-Q67 is a luminous bacteria isolated firstly from Qinghai lake, Qinghai province, China, which has been proved to be very sensitive to detect environmental and food pollutants. Therefore, complete genome analysis of V. qinghaiensis sp.-Q67 highlights the potential application of this strain on detection of hazards in the contaminated environments.</title>
        <authorList>
            <person name="Gong L."/>
        </authorList>
    </citation>
    <scope>NUCLEOTIDE SEQUENCE [LARGE SCALE GENOMIC DNA]</scope>
    <source>
        <strain evidence="2 3">Q67</strain>
    </source>
</reference>
<dbReference type="KEGG" id="vqi:CCZ37_16950"/>
<keyword evidence="3" id="KW-1185">Reference proteome</keyword>
<keyword evidence="1" id="KW-1133">Transmembrane helix</keyword>
<name>A0A223N2V3_9VIBR</name>
<keyword evidence="1" id="KW-0812">Transmembrane</keyword>
<organism evidence="2 3">
    <name type="scientific">Vibrio qinghaiensis</name>
    <dbReference type="NCBI Taxonomy" id="2025808"/>
    <lineage>
        <taxon>Bacteria</taxon>
        <taxon>Pseudomonadati</taxon>
        <taxon>Pseudomonadota</taxon>
        <taxon>Gammaproteobacteria</taxon>
        <taxon>Vibrionales</taxon>
        <taxon>Vibrionaceae</taxon>
        <taxon>Vibrio</taxon>
    </lineage>
</organism>
<evidence type="ECO:0000313" key="3">
    <source>
        <dbReference type="Proteomes" id="UP000215148"/>
    </source>
</evidence>